<keyword evidence="4 7" id="KW-1133">Transmembrane helix</keyword>
<dbReference type="EMBL" id="JAODAN010000008">
    <property type="protein sequence ID" value="KAK1922367.1"/>
    <property type="molecule type" value="Genomic_DNA"/>
</dbReference>
<feature type="transmembrane region" description="Helical" evidence="7">
    <location>
        <begin position="337"/>
        <end position="358"/>
    </location>
</feature>
<keyword evidence="10" id="KW-1185">Reference proteome</keyword>
<reference evidence="9" key="1">
    <citation type="submission" date="2023-02" db="EMBL/GenBank/DDBJ databases">
        <title>Identification and recombinant expression of a fungal hydrolase from Papiliotrema laurentii that hydrolyzes apple cutin and clears colloidal polyester polyurethane.</title>
        <authorList>
            <consortium name="DOE Joint Genome Institute"/>
            <person name="Roman V.A."/>
            <person name="Bojanowski C."/>
            <person name="Crable B.R."/>
            <person name="Wagner D.N."/>
            <person name="Hung C.S."/>
            <person name="Nadeau L.J."/>
            <person name="Schratz L."/>
            <person name="Haridas S."/>
            <person name="Pangilinan J."/>
            <person name="Lipzen A."/>
            <person name="Na H."/>
            <person name="Yan M."/>
            <person name="Ng V."/>
            <person name="Grigoriev I.V."/>
            <person name="Spatafora J.W."/>
            <person name="Barlow D."/>
            <person name="Biffinger J."/>
            <person name="Kelley-Loughnane N."/>
            <person name="Varaljay V.A."/>
            <person name="Crookes-Goodson W.J."/>
        </authorList>
    </citation>
    <scope>NUCLEOTIDE SEQUENCE</scope>
    <source>
        <strain evidence="9">5307AH</strain>
    </source>
</reference>
<evidence type="ECO:0000256" key="1">
    <source>
        <dbReference type="ARBA" id="ARBA00004141"/>
    </source>
</evidence>
<feature type="region of interest" description="Disordered" evidence="6">
    <location>
        <begin position="20"/>
        <end position="41"/>
    </location>
</feature>
<comment type="subcellular location">
    <subcellularLocation>
        <location evidence="1">Membrane</location>
        <topology evidence="1">Multi-pass membrane protein</topology>
    </subcellularLocation>
</comment>
<dbReference type="AlphaFoldDB" id="A0AAD9CUI8"/>
<comment type="caution">
    <text evidence="9">The sequence shown here is derived from an EMBL/GenBank/DDBJ whole genome shotgun (WGS) entry which is preliminary data.</text>
</comment>
<feature type="transmembrane region" description="Helical" evidence="7">
    <location>
        <begin position="407"/>
        <end position="430"/>
    </location>
</feature>
<dbReference type="Pfam" id="PF01490">
    <property type="entry name" value="Aa_trans"/>
    <property type="match status" value="1"/>
</dbReference>
<feature type="transmembrane region" description="Helical" evidence="7">
    <location>
        <begin position="254"/>
        <end position="275"/>
    </location>
</feature>
<proteinExistence type="inferred from homology"/>
<evidence type="ECO:0000256" key="5">
    <source>
        <dbReference type="ARBA" id="ARBA00023136"/>
    </source>
</evidence>
<dbReference type="FunFam" id="1.20.1740.10:FF:000039">
    <property type="entry name" value="Neutral amino acid transporter (Eurofung)"/>
    <property type="match status" value="1"/>
</dbReference>
<evidence type="ECO:0000256" key="6">
    <source>
        <dbReference type="SAM" id="MobiDB-lite"/>
    </source>
</evidence>
<accession>A0AAD9CUI8</accession>
<dbReference type="PANTHER" id="PTHR22950">
    <property type="entry name" value="AMINO ACID TRANSPORTER"/>
    <property type="match status" value="1"/>
</dbReference>
<comment type="similarity">
    <text evidence="2">Belongs to the amino acid/polyamine transporter 2 family.</text>
</comment>
<feature type="transmembrane region" description="Helical" evidence="7">
    <location>
        <begin position="296"/>
        <end position="317"/>
    </location>
</feature>
<dbReference type="Gene3D" id="1.20.1740.10">
    <property type="entry name" value="Amino acid/polyamine transporter I"/>
    <property type="match status" value="1"/>
</dbReference>
<evidence type="ECO:0000256" key="4">
    <source>
        <dbReference type="ARBA" id="ARBA00022989"/>
    </source>
</evidence>
<evidence type="ECO:0000256" key="7">
    <source>
        <dbReference type="SAM" id="Phobius"/>
    </source>
</evidence>
<name>A0AAD9CUI8_PAPLA</name>
<keyword evidence="5 7" id="KW-0472">Membrane</keyword>
<evidence type="ECO:0000313" key="10">
    <source>
        <dbReference type="Proteomes" id="UP001182556"/>
    </source>
</evidence>
<feature type="transmembrane region" description="Helical" evidence="7">
    <location>
        <begin position="379"/>
        <end position="401"/>
    </location>
</feature>
<dbReference type="GO" id="GO:0015179">
    <property type="term" value="F:L-amino acid transmembrane transporter activity"/>
    <property type="evidence" value="ECO:0007669"/>
    <property type="project" value="TreeGrafter"/>
</dbReference>
<evidence type="ECO:0000313" key="9">
    <source>
        <dbReference type="EMBL" id="KAK1922367.1"/>
    </source>
</evidence>
<dbReference type="GO" id="GO:0016020">
    <property type="term" value="C:membrane"/>
    <property type="evidence" value="ECO:0007669"/>
    <property type="project" value="UniProtKB-SubCell"/>
</dbReference>
<dbReference type="Proteomes" id="UP001182556">
    <property type="component" value="Unassembled WGS sequence"/>
</dbReference>
<feature type="transmembrane region" description="Helical" evidence="7">
    <location>
        <begin position="182"/>
        <end position="201"/>
    </location>
</feature>
<sequence length="493" mass="52710">MTSTPPRYSGSEEDLEISAAKEEIARGSASDDVESGDNLRYKKRASGEASEGWSTQTDAVFGKITEEGPNYKALGWLSTSVLMIKAQLGLGVLSLPFVLSTLGMVPGILCIIAVGIIMSWGEWMIGEFKLSHPEVYTIDDVGQIIFGRIGRETFALASLLFMIFAAGAGMLSMSVALNALSTHGACTAIFVAVSAIAAGLIGSIQTLGRIQALGWIGVVSILSAVIVLTITVGIQERPNDAPTVGPWDRDVIYFGSPTFAQASSAVSSIVVSYAGAPSFFNMIAEMKQPRHYNRSLALCQIVITATYLIIGCVVYHYAGQYVSAPALGSAGPLLKKVCYGLALPGLLVSAILWTHFPAKFIFVRVLRNTEHLSKNTVKHWVVWIGSVLGCCLSSYIVASAIPEFGGLVSLIGASVGTLVCIQPMGVMWLYDNWNREKRDWKWKFMVGWSVFIVVIGFFLMGAGTYGSVMDIIAAYAASNGSAAWSCADNSNSV</sequence>
<evidence type="ECO:0000256" key="3">
    <source>
        <dbReference type="ARBA" id="ARBA00022692"/>
    </source>
</evidence>
<feature type="transmembrane region" description="Helical" evidence="7">
    <location>
        <begin position="99"/>
        <end position="120"/>
    </location>
</feature>
<evidence type="ECO:0000259" key="8">
    <source>
        <dbReference type="Pfam" id="PF01490"/>
    </source>
</evidence>
<feature type="domain" description="Amino acid transporter transmembrane" evidence="8">
    <location>
        <begin position="75"/>
        <end position="468"/>
    </location>
</feature>
<dbReference type="InterPro" id="IPR013057">
    <property type="entry name" value="AA_transpt_TM"/>
</dbReference>
<evidence type="ECO:0000256" key="2">
    <source>
        <dbReference type="ARBA" id="ARBA00008066"/>
    </source>
</evidence>
<protein>
    <submittedName>
        <fullName evidence="9">Amino acid transporter</fullName>
    </submittedName>
</protein>
<feature type="transmembrane region" description="Helical" evidence="7">
    <location>
        <begin position="213"/>
        <end position="234"/>
    </location>
</feature>
<gene>
    <name evidence="9" type="ORF">DB88DRAFT_494794</name>
</gene>
<organism evidence="9 10">
    <name type="scientific">Papiliotrema laurentii</name>
    <name type="common">Cryptococcus laurentii</name>
    <dbReference type="NCBI Taxonomy" id="5418"/>
    <lineage>
        <taxon>Eukaryota</taxon>
        <taxon>Fungi</taxon>
        <taxon>Dikarya</taxon>
        <taxon>Basidiomycota</taxon>
        <taxon>Agaricomycotina</taxon>
        <taxon>Tremellomycetes</taxon>
        <taxon>Tremellales</taxon>
        <taxon>Rhynchogastremaceae</taxon>
        <taxon>Papiliotrema</taxon>
    </lineage>
</organism>
<feature type="transmembrane region" description="Helical" evidence="7">
    <location>
        <begin position="154"/>
        <end position="176"/>
    </location>
</feature>
<dbReference type="PANTHER" id="PTHR22950:SF683">
    <property type="entry name" value="AMINO ACID TRANSPORTER (EUROFUNG)"/>
    <property type="match status" value="1"/>
</dbReference>
<keyword evidence="3 7" id="KW-0812">Transmembrane</keyword>